<dbReference type="EMBL" id="HE577327">
    <property type="protein sequence ID" value="CCC99331.1"/>
    <property type="molecule type" value="Genomic_DNA"/>
</dbReference>
<evidence type="ECO:0000313" key="3">
    <source>
        <dbReference type="Proteomes" id="UP000007319"/>
    </source>
</evidence>
<accession>A0A9P1JT53</accession>
<gene>
    <name evidence="2" type="ORF">AZOBR_200036</name>
</gene>
<sequence length="56" mass="6020">MPPAPLTESPPALEISPPGIRRVRCKQSNGDFGDVQHRHHAARRQRAGVRPAGDGA</sequence>
<dbReference type="AlphaFoldDB" id="A0A9P1JT53"/>
<protein>
    <submittedName>
        <fullName evidence="2">Uncharacterized protein</fullName>
    </submittedName>
</protein>
<evidence type="ECO:0000256" key="1">
    <source>
        <dbReference type="SAM" id="MobiDB-lite"/>
    </source>
</evidence>
<dbReference type="KEGG" id="abs:AZOBR_200036"/>
<name>A0A9P1JT53_9PROT</name>
<evidence type="ECO:0000313" key="2">
    <source>
        <dbReference type="EMBL" id="CCC99331.1"/>
    </source>
</evidence>
<feature type="compositionally biased region" description="Basic residues" evidence="1">
    <location>
        <begin position="37"/>
        <end position="47"/>
    </location>
</feature>
<keyword evidence="3" id="KW-1185">Reference proteome</keyword>
<dbReference type="Proteomes" id="UP000007319">
    <property type="component" value="Chromosome"/>
</dbReference>
<reference evidence="2 3" key="1">
    <citation type="journal article" date="2011" name="PLoS Genet.">
        <title>Azospirillum genomes reveal transition of bacteria from aquatic to terrestrial environments.</title>
        <authorList>
            <person name="Wisniewski-Dye F."/>
            <person name="Borziak K."/>
            <person name="Khalsa-Moyers G."/>
            <person name="Alexandre G."/>
            <person name="Sukharnikov L.O."/>
            <person name="Wuichet K."/>
            <person name="Hurst G.B."/>
            <person name="McDonald W.H."/>
            <person name="Robertson J.S."/>
            <person name="Barbe V."/>
            <person name="Calteau A."/>
            <person name="Rouy Z."/>
            <person name="Mangenot S."/>
            <person name="Prigent-Combaret C."/>
            <person name="Normand P."/>
            <person name="Boyer M."/>
            <person name="Siguier P."/>
            <person name="Dessaux Y."/>
            <person name="Elmerich C."/>
            <person name="Condemine G."/>
            <person name="Krishnen G."/>
            <person name="Kennedy I."/>
            <person name="Paterson A.H."/>
            <person name="Gonzalez V."/>
            <person name="Mavingui P."/>
            <person name="Zhulin I.B."/>
        </authorList>
    </citation>
    <scope>NUCLEOTIDE SEQUENCE [LARGE SCALE GENOMIC DNA]</scope>
    <source>
        <strain evidence="2 3">Sp245</strain>
    </source>
</reference>
<feature type="region of interest" description="Disordered" evidence="1">
    <location>
        <begin position="1"/>
        <end position="56"/>
    </location>
</feature>
<proteinExistence type="predicted"/>
<organism evidence="2 3">
    <name type="scientific">Azospirillum baldaniorum</name>
    <dbReference type="NCBI Taxonomy" id="1064539"/>
    <lineage>
        <taxon>Bacteria</taxon>
        <taxon>Pseudomonadati</taxon>
        <taxon>Pseudomonadota</taxon>
        <taxon>Alphaproteobacteria</taxon>
        <taxon>Rhodospirillales</taxon>
        <taxon>Azospirillaceae</taxon>
        <taxon>Azospirillum</taxon>
    </lineage>
</organism>